<protein>
    <submittedName>
        <fullName evidence="2">Uncharacterized protein</fullName>
    </submittedName>
</protein>
<dbReference type="RefSeq" id="WP_009315534.1">
    <property type="nucleotide sequence ID" value="NZ_JARAVA010000044.1"/>
</dbReference>
<reference evidence="2 3" key="1">
    <citation type="submission" date="2019-03" db="EMBL/GenBank/DDBJ databases">
        <title>Comparative genomic analyses of the sweetpotato soil rot pathogen, Streptomyces ipomoeae.</title>
        <authorList>
            <person name="Ruschel Soares N."/>
            <person name="Badger J.H."/>
            <person name="Huguet-Tapia J.C."/>
            <person name="Clark C.A."/>
            <person name="Pettis G.S."/>
        </authorList>
    </citation>
    <scope>NUCLEOTIDE SEQUENCE [LARGE SCALE GENOMIC DNA]</scope>
    <source>
        <strain evidence="2 3">88-35</strain>
    </source>
</reference>
<dbReference type="Proteomes" id="UP000318720">
    <property type="component" value="Unassembled WGS sequence"/>
</dbReference>
<organism evidence="2 3">
    <name type="scientific">Streptomyces ipomoeae</name>
    <dbReference type="NCBI Taxonomy" id="103232"/>
    <lineage>
        <taxon>Bacteria</taxon>
        <taxon>Bacillati</taxon>
        <taxon>Actinomycetota</taxon>
        <taxon>Actinomycetes</taxon>
        <taxon>Kitasatosporales</taxon>
        <taxon>Streptomycetaceae</taxon>
        <taxon>Streptomyces</taxon>
    </lineage>
</organism>
<proteinExistence type="predicted"/>
<accession>A0AAE8W3C9</accession>
<gene>
    <name evidence="2" type="ORF">Sipo8835_18155</name>
</gene>
<feature type="region of interest" description="Disordered" evidence="1">
    <location>
        <begin position="1"/>
        <end position="35"/>
    </location>
</feature>
<sequence>MEAPPSSWADRPSRVTESARSVPRARASAEPDDTPGVVIGDATVMALYGLIFASVAAGRPDICGHRDDAGGSPPTSRCERR</sequence>
<dbReference type="AlphaFoldDB" id="A0AAE8W3C9"/>
<feature type="compositionally biased region" description="Low complexity" evidence="1">
    <location>
        <begin position="18"/>
        <end position="28"/>
    </location>
</feature>
<comment type="caution">
    <text evidence="2">The sequence shown here is derived from an EMBL/GenBank/DDBJ whole genome shotgun (WGS) entry which is preliminary data.</text>
</comment>
<evidence type="ECO:0000313" key="2">
    <source>
        <dbReference type="EMBL" id="TQE33269.1"/>
    </source>
</evidence>
<dbReference type="EMBL" id="SPAZ01000156">
    <property type="protein sequence ID" value="TQE33269.1"/>
    <property type="molecule type" value="Genomic_DNA"/>
</dbReference>
<name>A0AAE8W3C9_9ACTN</name>
<evidence type="ECO:0000256" key="1">
    <source>
        <dbReference type="SAM" id="MobiDB-lite"/>
    </source>
</evidence>
<feature type="region of interest" description="Disordered" evidence="1">
    <location>
        <begin position="61"/>
        <end position="81"/>
    </location>
</feature>
<evidence type="ECO:0000313" key="3">
    <source>
        <dbReference type="Proteomes" id="UP000318720"/>
    </source>
</evidence>